<evidence type="ECO:0000313" key="2">
    <source>
        <dbReference type="EMBL" id="PNW79006.1"/>
    </source>
</evidence>
<dbReference type="RefSeq" id="XP_042921304.1">
    <property type="nucleotide sequence ID" value="XM_043065846.1"/>
</dbReference>
<reference evidence="2 3" key="1">
    <citation type="journal article" date="2007" name="Science">
        <title>The Chlamydomonas genome reveals the evolution of key animal and plant functions.</title>
        <authorList>
            <person name="Merchant S.S."/>
            <person name="Prochnik S.E."/>
            <person name="Vallon O."/>
            <person name="Harris E.H."/>
            <person name="Karpowicz S.J."/>
            <person name="Witman G.B."/>
            <person name="Terry A."/>
            <person name="Salamov A."/>
            <person name="Fritz-Laylin L.K."/>
            <person name="Marechal-Drouard L."/>
            <person name="Marshall W.F."/>
            <person name="Qu L.H."/>
            <person name="Nelson D.R."/>
            <person name="Sanderfoot A.A."/>
            <person name="Spalding M.H."/>
            <person name="Kapitonov V.V."/>
            <person name="Ren Q."/>
            <person name="Ferris P."/>
            <person name="Lindquist E."/>
            <person name="Shapiro H."/>
            <person name="Lucas S.M."/>
            <person name="Grimwood J."/>
            <person name="Schmutz J."/>
            <person name="Cardol P."/>
            <person name="Cerutti H."/>
            <person name="Chanfreau G."/>
            <person name="Chen C.L."/>
            <person name="Cognat V."/>
            <person name="Croft M.T."/>
            <person name="Dent R."/>
            <person name="Dutcher S."/>
            <person name="Fernandez E."/>
            <person name="Fukuzawa H."/>
            <person name="Gonzalez-Ballester D."/>
            <person name="Gonzalez-Halphen D."/>
            <person name="Hallmann A."/>
            <person name="Hanikenne M."/>
            <person name="Hippler M."/>
            <person name="Inwood W."/>
            <person name="Jabbari K."/>
            <person name="Kalanon M."/>
            <person name="Kuras R."/>
            <person name="Lefebvre P.A."/>
            <person name="Lemaire S.D."/>
            <person name="Lobanov A.V."/>
            <person name="Lohr M."/>
            <person name="Manuell A."/>
            <person name="Meier I."/>
            <person name="Mets L."/>
            <person name="Mittag M."/>
            <person name="Mittelmeier T."/>
            <person name="Moroney J.V."/>
            <person name="Moseley J."/>
            <person name="Napoli C."/>
            <person name="Nedelcu A.M."/>
            <person name="Niyogi K."/>
            <person name="Novoselov S.V."/>
            <person name="Paulsen I.T."/>
            <person name="Pazour G."/>
            <person name="Purton S."/>
            <person name="Ral J.P."/>
            <person name="Riano-Pachon D.M."/>
            <person name="Riekhof W."/>
            <person name="Rymarquis L."/>
            <person name="Schroda M."/>
            <person name="Stern D."/>
            <person name="Umen J."/>
            <person name="Willows R."/>
            <person name="Wilson N."/>
            <person name="Zimmer S.L."/>
            <person name="Allmer J."/>
            <person name="Balk J."/>
            <person name="Bisova K."/>
            <person name="Chen C.J."/>
            <person name="Elias M."/>
            <person name="Gendler K."/>
            <person name="Hauser C."/>
            <person name="Lamb M.R."/>
            <person name="Ledford H."/>
            <person name="Long J.C."/>
            <person name="Minagawa J."/>
            <person name="Page M.D."/>
            <person name="Pan J."/>
            <person name="Pootakham W."/>
            <person name="Roje S."/>
            <person name="Rose A."/>
            <person name="Stahlberg E."/>
            <person name="Terauchi A.M."/>
            <person name="Yang P."/>
            <person name="Ball S."/>
            <person name="Bowler C."/>
            <person name="Dieckmann C.L."/>
            <person name="Gladyshev V.N."/>
            <person name="Green P."/>
            <person name="Jorgensen R."/>
            <person name="Mayfield S."/>
            <person name="Mueller-Roeber B."/>
            <person name="Rajamani S."/>
            <person name="Sayre R.T."/>
            <person name="Brokstein P."/>
            <person name="Dubchak I."/>
            <person name="Goodstein D."/>
            <person name="Hornick L."/>
            <person name="Huang Y.W."/>
            <person name="Jhaveri J."/>
            <person name="Luo Y."/>
            <person name="Martinez D."/>
            <person name="Ngau W.C."/>
            <person name="Otillar B."/>
            <person name="Poliakov A."/>
            <person name="Porter A."/>
            <person name="Szajkowski L."/>
            <person name="Werner G."/>
            <person name="Zhou K."/>
            <person name="Grigoriev I.V."/>
            <person name="Rokhsar D.S."/>
            <person name="Grossman A.R."/>
        </authorList>
    </citation>
    <scope>NUCLEOTIDE SEQUENCE [LARGE SCALE GENOMIC DNA]</scope>
    <source>
        <strain evidence="3">CC-503</strain>
    </source>
</reference>
<feature type="region of interest" description="Disordered" evidence="1">
    <location>
        <begin position="620"/>
        <end position="645"/>
    </location>
</feature>
<organism evidence="2 3">
    <name type="scientific">Chlamydomonas reinhardtii</name>
    <name type="common">Chlamydomonas smithii</name>
    <dbReference type="NCBI Taxonomy" id="3055"/>
    <lineage>
        <taxon>Eukaryota</taxon>
        <taxon>Viridiplantae</taxon>
        <taxon>Chlorophyta</taxon>
        <taxon>core chlorophytes</taxon>
        <taxon>Chlorophyceae</taxon>
        <taxon>CS clade</taxon>
        <taxon>Chlamydomonadales</taxon>
        <taxon>Chlamydomonadaceae</taxon>
        <taxon>Chlamydomonas</taxon>
    </lineage>
</organism>
<dbReference type="ExpressionAtlas" id="A0A2K3DEP1">
    <property type="expression patterns" value="baseline"/>
</dbReference>
<dbReference type="AlphaFoldDB" id="A0A2K3DEP1"/>
<dbReference type="PANTHER" id="PTHR12393:SF6">
    <property type="entry name" value="SPHINGOMYELIN PHOSPHODIESTERASE 2"/>
    <property type="match status" value="1"/>
</dbReference>
<dbReference type="InParanoid" id="A0A2K3DEP1"/>
<evidence type="ECO:0000313" key="3">
    <source>
        <dbReference type="Proteomes" id="UP000006906"/>
    </source>
</evidence>
<evidence type="ECO:0000256" key="1">
    <source>
        <dbReference type="SAM" id="MobiDB-lite"/>
    </source>
</evidence>
<dbReference type="GO" id="GO:0004620">
    <property type="term" value="F:phospholipase activity"/>
    <property type="evidence" value="ECO:0000318"/>
    <property type="project" value="GO_Central"/>
</dbReference>
<name>A0A2K3DEP1_CHLRE</name>
<proteinExistence type="predicted"/>
<dbReference type="PaxDb" id="3055-EDP02294"/>
<dbReference type="GO" id="GO:0046513">
    <property type="term" value="P:ceramide biosynthetic process"/>
    <property type="evidence" value="ECO:0000318"/>
    <property type="project" value="GO_Central"/>
</dbReference>
<keyword evidence="3" id="KW-1185">Reference proteome</keyword>
<dbReference type="GO" id="GO:0071944">
    <property type="term" value="C:cell periphery"/>
    <property type="evidence" value="ECO:0000318"/>
    <property type="project" value="GO_Central"/>
</dbReference>
<accession>A0A2K3DEP1</accession>
<dbReference type="GO" id="GO:0030149">
    <property type="term" value="P:sphingolipid catabolic process"/>
    <property type="evidence" value="ECO:0000318"/>
    <property type="project" value="GO_Central"/>
</dbReference>
<dbReference type="GO" id="GO:0016020">
    <property type="term" value="C:membrane"/>
    <property type="evidence" value="ECO:0000318"/>
    <property type="project" value="GO_Central"/>
</dbReference>
<dbReference type="STRING" id="3055.A0A2K3DEP1"/>
<dbReference type="GeneID" id="66054714"/>
<dbReference type="EMBL" id="CM008970">
    <property type="protein sequence ID" value="PNW79006.1"/>
    <property type="molecule type" value="Genomic_DNA"/>
</dbReference>
<dbReference type="GO" id="GO:0005783">
    <property type="term" value="C:endoplasmic reticulum"/>
    <property type="evidence" value="ECO:0000318"/>
    <property type="project" value="GO_Central"/>
</dbReference>
<protein>
    <submittedName>
        <fullName evidence="2">Uncharacterized protein</fullName>
    </submittedName>
</protein>
<gene>
    <name evidence="2" type="ORF">CHLRE_09g397438v5</name>
</gene>
<dbReference type="OrthoDB" id="548202at2759"/>
<dbReference type="PANTHER" id="PTHR12393">
    <property type="entry name" value="SPHINGOMYELIN PHOSPHODIESTERASE RELATED"/>
    <property type="match status" value="1"/>
</dbReference>
<dbReference type="KEGG" id="cre:CHLRE_09g397438v5"/>
<dbReference type="Gramene" id="PNW79006">
    <property type="protein sequence ID" value="PNW79006"/>
    <property type="gene ID" value="CHLRE_09g397438v5"/>
</dbReference>
<sequence length="769" mass="82011">MSAPALKELVIGRDTCEWSRLTEGVIQEIASYLHPSEVAINFKLVNRETARFLRHFCRIQLSQPLTQGTKEPVQVAVPFWPSTGFVAHWGRPQPWRALSLRQRCGLLCLAANSGCAASLEVALAQCGCSLTSEVAVAAALGGSVSACETLLIREGCDSMARLEDFAAEAGRLELLRWLRQARREQLLSTPPPQRPPEWMPEELTTAVAACRGGHAHILAWLQQEEEQAQGVGGVPGAVAAEPLTLAHPKAVPFLAGAAGAGGHVQLLYQLLPRLEPIPTGAACSMLEQVAQGCPLEALQRAYNHVFEVDVHPNGSTKQTLAIAAAVSNTPDWEQKLDWVLQQQPHGADLLGHPNPDDDFFKDVDMLICGAGRLPDWLQRLQALRARNVPLPPLSDLGERAAAAGNVAALTWLLAEQGEGVPVSADLARVAAAAGHVSVLTALQERGCVFSEDDVLTAAQAGRTAAVSWLLAQPLPQDLSVDDWAAVFKCLARQGADLATLRQLHERHGAPIDLEAVAKYGSVEALEWAMAALRGPGAGRRGAQQAVERQLCCELQNRKVWYTAEAGNLAAADWLTQLLVMNGFRQGPTLPAVAVIAATQVVGCHSFGALRWWLRQRQEGHGVGQSEQEEGQGQEGQGQGQEQLEGQEGALTDTEWRKLLECVASSVFTAPAYLGEYKYSRAQWNWLMAKRLEAAAAQEKKAGQEGAVAAARAEAGELAAAAAAAQPYVFPGLPEEFLAQLAADQMAAEAAALALGAAAEPGIAAAQADG</sequence>
<dbReference type="Proteomes" id="UP000006906">
    <property type="component" value="Chromosome 9"/>
</dbReference>